<dbReference type="EMBL" id="BSOW01000005">
    <property type="protein sequence ID" value="GLR85280.1"/>
    <property type="molecule type" value="Genomic_DNA"/>
</dbReference>
<gene>
    <name evidence="1" type="ORF">GCM10007857_19900</name>
</gene>
<protein>
    <submittedName>
        <fullName evidence="1">Uncharacterized protein</fullName>
    </submittedName>
</protein>
<sequence length="65" mass="7298">MVSVGDWFADGCKNESEIWVAQTIENGTVYGNEYLDLYRNLDISDAGHLAVWEPHKSEGRLVKGL</sequence>
<proteinExistence type="predicted"/>
<organism evidence="1 2">
    <name type="scientific">Bradyrhizobium iriomotense</name>
    <dbReference type="NCBI Taxonomy" id="441950"/>
    <lineage>
        <taxon>Bacteria</taxon>
        <taxon>Pseudomonadati</taxon>
        <taxon>Pseudomonadota</taxon>
        <taxon>Alphaproteobacteria</taxon>
        <taxon>Hyphomicrobiales</taxon>
        <taxon>Nitrobacteraceae</taxon>
        <taxon>Bradyrhizobium</taxon>
    </lineage>
</organism>
<keyword evidence="2" id="KW-1185">Reference proteome</keyword>
<dbReference type="Proteomes" id="UP001156905">
    <property type="component" value="Unassembled WGS sequence"/>
</dbReference>
<reference evidence="2" key="1">
    <citation type="journal article" date="2019" name="Int. J. Syst. Evol. Microbiol.">
        <title>The Global Catalogue of Microorganisms (GCM) 10K type strain sequencing project: providing services to taxonomists for standard genome sequencing and annotation.</title>
        <authorList>
            <consortium name="The Broad Institute Genomics Platform"/>
            <consortium name="The Broad Institute Genome Sequencing Center for Infectious Disease"/>
            <person name="Wu L."/>
            <person name="Ma J."/>
        </authorList>
    </citation>
    <scope>NUCLEOTIDE SEQUENCE [LARGE SCALE GENOMIC DNA]</scope>
    <source>
        <strain evidence="2">NBRC 102520</strain>
    </source>
</reference>
<evidence type="ECO:0000313" key="2">
    <source>
        <dbReference type="Proteomes" id="UP001156905"/>
    </source>
</evidence>
<name>A0ABQ6ATH7_9BRAD</name>
<evidence type="ECO:0000313" key="1">
    <source>
        <dbReference type="EMBL" id="GLR85280.1"/>
    </source>
</evidence>
<accession>A0ABQ6ATH7</accession>
<comment type="caution">
    <text evidence="1">The sequence shown here is derived from an EMBL/GenBank/DDBJ whole genome shotgun (WGS) entry which is preliminary data.</text>
</comment>